<dbReference type="RefSeq" id="WP_349214304.1">
    <property type="nucleotide sequence ID" value="NZ_JBBMFA010000035.1"/>
</dbReference>
<dbReference type="InterPro" id="IPR000150">
    <property type="entry name" value="Cof"/>
</dbReference>
<dbReference type="SFLD" id="SFLDG01144">
    <property type="entry name" value="C2.B.4:_PGP_Like"/>
    <property type="match status" value="1"/>
</dbReference>
<dbReference type="NCBIfam" id="TIGR00099">
    <property type="entry name" value="Cof-subfamily"/>
    <property type="match status" value="1"/>
</dbReference>
<evidence type="ECO:0000313" key="1">
    <source>
        <dbReference type="EMBL" id="MEQ2519071.1"/>
    </source>
</evidence>
<dbReference type="SFLD" id="SFLDG01140">
    <property type="entry name" value="C2.B:_Phosphomannomutase_and_P"/>
    <property type="match status" value="1"/>
</dbReference>
<name>A0ABV1GB57_9FIRM</name>
<dbReference type="Gene3D" id="3.30.1240.10">
    <property type="match status" value="1"/>
</dbReference>
<dbReference type="Pfam" id="PF08282">
    <property type="entry name" value="Hydrolase_3"/>
    <property type="match status" value="1"/>
</dbReference>
<reference evidence="1 2" key="1">
    <citation type="submission" date="2024-03" db="EMBL/GenBank/DDBJ databases">
        <title>Human intestinal bacterial collection.</title>
        <authorList>
            <person name="Pauvert C."/>
            <person name="Hitch T.C.A."/>
            <person name="Clavel T."/>
        </authorList>
    </citation>
    <scope>NUCLEOTIDE SEQUENCE [LARGE SCALE GENOMIC DNA]</scope>
    <source>
        <strain evidence="1 2">CLA-JM-H11</strain>
    </source>
</reference>
<dbReference type="SUPFAM" id="SSF56784">
    <property type="entry name" value="HAD-like"/>
    <property type="match status" value="1"/>
</dbReference>
<dbReference type="InterPro" id="IPR006379">
    <property type="entry name" value="HAD-SF_hydro_IIB"/>
</dbReference>
<proteinExistence type="predicted"/>
<keyword evidence="1" id="KW-0378">Hydrolase</keyword>
<dbReference type="InterPro" id="IPR036412">
    <property type="entry name" value="HAD-like_sf"/>
</dbReference>
<keyword evidence="2" id="KW-1185">Reference proteome</keyword>
<organism evidence="1 2">
    <name type="scientific">Ruthenibacterium intestinale</name>
    <dbReference type="NCBI Taxonomy" id="3133163"/>
    <lineage>
        <taxon>Bacteria</taxon>
        <taxon>Bacillati</taxon>
        <taxon>Bacillota</taxon>
        <taxon>Clostridia</taxon>
        <taxon>Eubacteriales</taxon>
        <taxon>Oscillospiraceae</taxon>
        <taxon>Ruthenibacterium</taxon>
    </lineage>
</organism>
<accession>A0ABV1GB57</accession>
<dbReference type="Proteomes" id="UP001477672">
    <property type="component" value="Unassembled WGS sequence"/>
</dbReference>
<protein>
    <submittedName>
        <fullName evidence="1">Cof-type HAD-IIB family hydrolase</fullName>
        <ecNumber evidence="1">3.1.3.-</ecNumber>
    </submittedName>
</protein>
<dbReference type="EMBL" id="JBBMFA010000035">
    <property type="protein sequence ID" value="MEQ2519071.1"/>
    <property type="molecule type" value="Genomic_DNA"/>
</dbReference>
<dbReference type="GO" id="GO:0016787">
    <property type="term" value="F:hydrolase activity"/>
    <property type="evidence" value="ECO:0007669"/>
    <property type="project" value="UniProtKB-KW"/>
</dbReference>
<evidence type="ECO:0000313" key="2">
    <source>
        <dbReference type="Proteomes" id="UP001477672"/>
    </source>
</evidence>
<dbReference type="PANTHER" id="PTHR10000">
    <property type="entry name" value="PHOSPHOSERINE PHOSPHATASE"/>
    <property type="match status" value="1"/>
</dbReference>
<gene>
    <name evidence="1" type="ORF">WMO24_01255</name>
</gene>
<dbReference type="SFLD" id="SFLDS00003">
    <property type="entry name" value="Haloacid_Dehalogenase"/>
    <property type="match status" value="1"/>
</dbReference>
<dbReference type="InterPro" id="IPR023214">
    <property type="entry name" value="HAD_sf"/>
</dbReference>
<dbReference type="PANTHER" id="PTHR10000:SF8">
    <property type="entry name" value="HAD SUPERFAMILY HYDROLASE-LIKE, TYPE 3"/>
    <property type="match status" value="1"/>
</dbReference>
<dbReference type="PRINTS" id="PR00119">
    <property type="entry name" value="CATATPASE"/>
</dbReference>
<dbReference type="Gene3D" id="3.40.50.1000">
    <property type="entry name" value="HAD superfamily/HAD-like"/>
    <property type="match status" value="1"/>
</dbReference>
<sequence length="270" mass="29155">MNYRVLALDLDGTLTNSQKEITPATLTALQKAMDKGVKVLLASGRPAVGVWPLARQLELDKRGGYILAYNGGQIIDCATGCTLFQQQVPRQVVAPLCAFARENGIVALTYNERGVVTECPEDPYVQLECRINHVPAIGVKDLAEEVTYPVTKFLLTGEGDYLAGLVPVAQERFKGVLNIFRSEPFFMEATPPGIEKGAALERLLNQLGLKREQLMACGDGLNDMPMLQYAGLGVAMANAQPEAKAAADAITLSNDEDGVAAAVERYLLNE</sequence>
<dbReference type="EC" id="3.1.3.-" evidence="1"/>
<dbReference type="CDD" id="cd07516">
    <property type="entry name" value="HAD_Pase"/>
    <property type="match status" value="1"/>
</dbReference>
<dbReference type="NCBIfam" id="TIGR01484">
    <property type="entry name" value="HAD-SF-IIB"/>
    <property type="match status" value="1"/>
</dbReference>
<dbReference type="PROSITE" id="PS01229">
    <property type="entry name" value="COF_2"/>
    <property type="match status" value="1"/>
</dbReference>
<comment type="caution">
    <text evidence="1">The sequence shown here is derived from an EMBL/GenBank/DDBJ whole genome shotgun (WGS) entry which is preliminary data.</text>
</comment>